<accession>A0AAX6FUS7</accession>
<feature type="compositionally biased region" description="Polar residues" evidence="1">
    <location>
        <begin position="400"/>
        <end position="411"/>
    </location>
</feature>
<feature type="region of interest" description="Disordered" evidence="1">
    <location>
        <begin position="222"/>
        <end position="262"/>
    </location>
</feature>
<feature type="compositionally biased region" description="Basic and acidic residues" evidence="1">
    <location>
        <begin position="775"/>
        <end position="788"/>
    </location>
</feature>
<feature type="region of interest" description="Disordered" evidence="1">
    <location>
        <begin position="760"/>
        <end position="796"/>
    </location>
</feature>
<feature type="compositionally biased region" description="Basic and acidic residues" evidence="1">
    <location>
        <begin position="970"/>
        <end position="981"/>
    </location>
</feature>
<evidence type="ECO:0000259" key="2">
    <source>
        <dbReference type="SMART" id="SM01314"/>
    </source>
</evidence>
<feature type="region of interest" description="Disordered" evidence="1">
    <location>
        <begin position="373"/>
        <end position="443"/>
    </location>
</feature>
<feature type="compositionally biased region" description="Basic and acidic residues" evidence="1">
    <location>
        <begin position="109"/>
        <end position="120"/>
    </location>
</feature>
<reference evidence="3" key="2">
    <citation type="submission" date="2023-04" db="EMBL/GenBank/DDBJ databases">
        <authorList>
            <person name="Bruccoleri R.E."/>
            <person name="Oakeley E.J."/>
            <person name="Faust A.-M."/>
            <person name="Dessus-Babus S."/>
            <person name="Altorfer M."/>
            <person name="Burckhardt D."/>
            <person name="Oertli M."/>
            <person name="Naumann U."/>
            <person name="Petersen F."/>
            <person name="Wong J."/>
        </authorList>
    </citation>
    <scope>NUCLEOTIDE SEQUENCE</scope>
    <source>
        <strain evidence="3">GSM-AAB239-AS_SAM_17_03QT</strain>
        <tissue evidence="3">Leaf</tissue>
    </source>
</reference>
<organism evidence="3 4">
    <name type="scientific">Iris pallida</name>
    <name type="common">Sweet iris</name>
    <dbReference type="NCBI Taxonomy" id="29817"/>
    <lineage>
        <taxon>Eukaryota</taxon>
        <taxon>Viridiplantae</taxon>
        <taxon>Streptophyta</taxon>
        <taxon>Embryophyta</taxon>
        <taxon>Tracheophyta</taxon>
        <taxon>Spermatophyta</taxon>
        <taxon>Magnoliopsida</taxon>
        <taxon>Liliopsida</taxon>
        <taxon>Asparagales</taxon>
        <taxon>Iridaceae</taxon>
        <taxon>Iridoideae</taxon>
        <taxon>Irideae</taxon>
        <taxon>Iris</taxon>
    </lineage>
</organism>
<feature type="compositionally biased region" description="Basic and acidic residues" evidence="1">
    <location>
        <begin position="434"/>
        <end position="443"/>
    </location>
</feature>
<dbReference type="Proteomes" id="UP001140949">
    <property type="component" value="Unassembled WGS sequence"/>
</dbReference>
<reference evidence="3" key="1">
    <citation type="journal article" date="2023" name="GigaByte">
        <title>Genome assembly of the bearded iris, Iris pallida Lam.</title>
        <authorList>
            <person name="Bruccoleri R.E."/>
            <person name="Oakeley E.J."/>
            <person name="Faust A.M.E."/>
            <person name="Altorfer M."/>
            <person name="Dessus-Babus S."/>
            <person name="Burckhardt D."/>
            <person name="Oertli M."/>
            <person name="Naumann U."/>
            <person name="Petersen F."/>
            <person name="Wong J."/>
        </authorList>
    </citation>
    <scope>NUCLEOTIDE SEQUENCE</scope>
    <source>
        <strain evidence="3">GSM-AAB239-AS_SAM_17_03QT</strain>
    </source>
</reference>
<dbReference type="GO" id="GO:0042393">
    <property type="term" value="F:histone binding"/>
    <property type="evidence" value="ECO:0007669"/>
    <property type="project" value="InterPro"/>
</dbReference>
<dbReference type="AlphaFoldDB" id="A0AAX6FUS7"/>
<evidence type="ECO:0000313" key="4">
    <source>
        <dbReference type="Proteomes" id="UP001140949"/>
    </source>
</evidence>
<evidence type="ECO:0000256" key="1">
    <source>
        <dbReference type="SAM" id="MobiDB-lite"/>
    </source>
</evidence>
<dbReference type="Pfam" id="PF14619">
    <property type="entry name" value="SnAC"/>
    <property type="match status" value="1"/>
</dbReference>
<sequence>MAAWQTVIQGGAKDGLDSIPIPSRLVTEEDLKPLYKAMTTYEAANAGVKRKGEHGSLDTQHYGRGKRAREVRSYNDQWTEEEFEKLCQGDSPESSQPSEVREGLCLMRDQNDPKSSDTKSSDTVTPSEEILALPRESNPLDQPNEPSQPPKQLPPVKRGRGRPKRGAVNVTSPVLVPPAPSTLGNKMELDPQKVVVAPFVDAPSACGSDPTSAITQHMTVIGSASLPPAGPSVKPRGRGRKATPGEKPRGRARKQNLVSSTTAAEVNSASLLHTGVDVSTIKSTPVPTDKLSSGVPNVSPLACQVNSISGSQKVVELGSARASRSSQSVETVMSISPAVPVDNKIIGKEVPIYDKSAPVETKPVTTTEHACFLQPKNTVGPSPPTLTTVPQNLVDKRTDVASSDTVSIGEQRSSENKDATSQGNQKALPSPDSKLNEKTKPTYRQDDLHLQSLQTRLLGAGINCDVKPPARQAEVSVQSIKGIEPISVQYHEEQKSAASLHNSISLAVPENDAPLSAPTISSIGDKATHADLAIPAGHVDLSPVPVVTQRAPDTRASVTRKKAAAREPRNRGTSTAACERRARLAGLKQADGSKKVEGKDKTVKAVAIEEKEGSRDSKAGFVLPDAAGSLEDTRPKVLAPASVSIQMEKTSRSDPMCVPKELFTDAAPTDASQDPTCTATTLKEDVGNVDLTVSEASLPNSHNQDSTGKVIEKSVKVLAEVSVNEPTEGNSSETISARQFVPEANPDILVNKSDLLATPSQADSGAQEATENATEEQKNKFVTDRMSEEGSTPICPVSNDAEECDKARSSDILVNDSNPDSVCVAFTAAQMADGSNPIELSDIPVNISDVVDAPKTSPTIQVVGSRSDIVNPSDIIPDSVAIPAAVPGERADKCTEASNSDVPNVSGVLVEEGGDSCHISEEPVPDSLTKKNTCMATTDLDLSRCTTSDGTTNFAQTGTDESNVSIPDSTKTDCRVHRIDP</sequence>
<dbReference type="InterPro" id="IPR029295">
    <property type="entry name" value="SnAC"/>
</dbReference>
<protein>
    <submittedName>
        <fullName evidence="3">Chromatin structure-remodeling complex protein SYD</fullName>
    </submittedName>
</protein>
<feature type="region of interest" description="Disordered" evidence="1">
    <location>
        <begin position="550"/>
        <end position="578"/>
    </location>
</feature>
<feature type="compositionally biased region" description="Polar residues" evidence="1">
    <location>
        <begin position="946"/>
        <end position="969"/>
    </location>
</feature>
<feature type="region of interest" description="Disordered" evidence="1">
    <location>
        <begin position="47"/>
        <end position="186"/>
    </location>
</feature>
<comment type="caution">
    <text evidence="3">The sequence shown here is derived from an EMBL/GenBank/DDBJ whole genome shotgun (WGS) entry which is preliminary data.</text>
</comment>
<name>A0AAX6FUS7_IRIPA</name>
<gene>
    <name evidence="3" type="ORF">M6B38_399130</name>
</gene>
<evidence type="ECO:0000313" key="3">
    <source>
        <dbReference type="EMBL" id="KAJ6820179.1"/>
    </source>
</evidence>
<feature type="compositionally biased region" description="Polar residues" evidence="1">
    <location>
        <begin position="375"/>
        <end position="391"/>
    </location>
</feature>
<dbReference type="EMBL" id="JANAVB010025797">
    <property type="protein sequence ID" value="KAJ6820179.1"/>
    <property type="molecule type" value="Genomic_DNA"/>
</dbReference>
<feature type="domain" description="Snf2 ATP coupling" evidence="2">
    <location>
        <begin position="8"/>
        <end position="84"/>
    </location>
</feature>
<dbReference type="SMART" id="SM01314">
    <property type="entry name" value="SnAC"/>
    <property type="match status" value="1"/>
</dbReference>
<proteinExistence type="predicted"/>
<keyword evidence="4" id="KW-1185">Reference proteome</keyword>
<feature type="region of interest" description="Disordered" evidence="1">
    <location>
        <begin position="946"/>
        <end position="981"/>
    </location>
</feature>